<organism evidence="1 2">
    <name type="scientific">Brenneria alni</name>
    <dbReference type="NCBI Taxonomy" id="71656"/>
    <lineage>
        <taxon>Bacteria</taxon>
        <taxon>Pseudomonadati</taxon>
        <taxon>Pseudomonadota</taxon>
        <taxon>Gammaproteobacteria</taxon>
        <taxon>Enterobacterales</taxon>
        <taxon>Pectobacteriaceae</taxon>
        <taxon>Brenneria</taxon>
    </lineage>
</organism>
<gene>
    <name evidence="1" type="ORF">BIY29_03800</name>
</gene>
<dbReference type="AlphaFoldDB" id="A0A421DRZ3"/>
<proteinExistence type="predicted"/>
<evidence type="ECO:0000313" key="2">
    <source>
        <dbReference type="Proteomes" id="UP000285648"/>
    </source>
</evidence>
<keyword evidence="2" id="KW-1185">Reference proteome</keyword>
<accession>A0A421DRZ3</accession>
<name>A0A421DRZ3_9GAMM</name>
<dbReference type="Proteomes" id="UP000285648">
    <property type="component" value="Unassembled WGS sequence"/>
</dbReference>
<reference evidence="1 2" key="1">
    <citation type="submission" date="2016-09" db="EMBL/GenBank/DDBJ databases">
        <authorList>
            <person name="Doonan J."/>
            <person name="Pachebat J.A."/>
            <person name="Golyshin P.N."/>
            <person name="Denman S."/>
            <person name="Mcdonald J.E."/>
        </authorList>
    </citation>
    <scope>NUCLEOTIDE SEQUENCE [LARGE SCALE GENOMIC DNA]</scope>
    <source>
        <strain evidence="1 2">NCPPB 3934</strain>
    </source>
</reference>
<dbReference type="EMBL" id="MJLZ01000005">
    <property type="protein sequence ID" value="RLM27030.1"/>
    <property type="molecule type" value="Genomic_DNA"/>
</dbReference>
<protein>
    <submittedName>
        <fullName evidence="1">Uncharacterized protein</fullName>
    </submittedName>
</protein>
<comment type="caution">
    <text evidence="1">The sequence shown here is derived from an EMBL/GenBank/DDBJ whole genome shotgun (WGS) entry which is preliminary data.</text>
</comment>
<sequence>MLFFIPTSGMAVIMDLFGMEDKTFIWPLLPSVECLAGFAALRIQEEKGVEDCQPDTYRLSINEIYGWLTNRLPATRII</sequence>
<evidence type="ECO:0000313" key="1">
    <source>
        <dbReference type="EMBL" id="RLM27030.1"/>
    </source>
</evidence>